<proteinExistence type="predicted"/>
<evidence type="ECO:0000313" key="2">
    <source>
        <dbReference type="EMBL" id="AJP47708.1"/>
    </source>
</evidence>
<dbReference type="Gene3D" id="3.40.190.10">
    <property type="entry name" value="Periplasmic binding protein-like II"/>
    <property type="match status" value="2"/>
</dbReference>
<dbReference type="AlphaFoldDB" id="A0A0C5J7L7"/>
<feature type="domain" description="SsuA/THI5-like" evidence="1">
    <location>
        <begin position="48"/>
        <end position="140"/>
    </location>
</feature>
<protein>
    <recommendedName>
        <fullName evidence="1">SsuA/THI5-like domain-containing protein</fullName>
    </recommendedName>
</protein>
<evidence type="ECO:0000259" key="1">
    <source>
        <dbReference type="Pfam" id="PF09084"/>
    </source>
</evidence>
<organism evidence="2 3">
    <name type="scientific">Rugosibacter aromaticivorans</name>
    <dbReference type="NCBI Taxonomy" id="1565605"/>
    <lineage>
        <taxon>Bacteria</taxon>
        <taxon>Pseudomonadati</taxon>
        <taxon>Pseudomonadota</taxon>
        <taxon>Betaproteobacteria</taxon>
        <taxon>Nitrosomonadales</taxon>
        <taxon>Sterolibacteriaceae</taxon>
        <taxon>Rugosibacter</taxon>
    </lineage>
</organism>
<dbReference type="InterPro" id="IPR015168">
    <property type="entry name" value="SsuA/THI5"/>
</dbReference>
<dbReference type="RefSeq" id="WP_202635960.1">
    <property type="nucleotide sequence ID" value="NZ_CP010554.1"/>
</dbReference>
<gene>
    <name evidence="2" type="ORF">PG1C_02985</name>
</gene>
<dbReference type="Proteomes" id="UP000061603">
    <property type="component" value="Chromosome"/>
</dbReference>
<sequence>MGSNVITFPVARRHDTKFLLDGTVRVEGYDIEFTDTGSLPWPYFADMVTKISYDIGEQALSHYLIARSMGKPLTAIPVFPSSFFPQMGVAVNRASGIREPKDLVGRRVGVAGFGYNPAVWFRWILKSHYQVDPKQIIWVEDEDDLFFNGLPYLRPSDFKIERLPHITSETIVPGGIYAGEYLQTGQIDAILLPSGGAPATATTGPLFDDPQAQISAAVAQTGIFPINTVITLTTKVVEKHPGLPAALYAAFKKARALYDEETRSRKESIHMGLDIGFLEKLGIFPTKYGLDANKNALTAILSHLVTEGIVSPSSTVSDFFEPVG</sequence>
<accession>A0A0C5J7L7</accession>
<name>A0A0C5J7L7_9PROT</name>
<dbReference type="HOGENOM" id="CLU_072759_0_0_4"/>
<dbReference type="KEGG" id="rbu:PG1C_02985"/>
<evidence type="ECO:0000313" key="3">
    <source>
        <dbReference type="Proteomes" id="UP000061603"/>
    </source>
</evidence>
<dbReference type="Pfam" id="PF09084">
    <property type="entry name" value="NMT1"/>
    <property type="match status" value="1"/>
</dbReference>
<reference evidence="2 3" key="1">
    <citation type="journal article" date="2015" name="Genome Announc.">
        <title>Complete Genome Sequence of a Novel Bacterium within the Family Rhodocyclaceae That Degrades Polycyclic Aromatic Hydrocarbons.</title>
        <authorList>
            <person name="Singleton D.R."/>
            <person name="Dickey A.N."/>
            <person name="Scholl E.H."/>
            <person name="Wright F.A."/>
            <person name="Aitken M.D."/>
        </authorList>
    </citation>
    <scope>NUCLEOTIDE SEQUENCE [LARGE SCALE GENOMIC DNA]</scope>
    <source>
        <strain evidence="3">PG1-Ca6</strain>
    </source>
</reference>
<keyword evidence="3" id="KW-1185">Reference proteome</keyword>
<dbReference type="SUPFAM" id="SSF53850">
    <property type="entry name" value="Periplasmic binding protein-like II"/>
    <property type="match status" value="1"/>
</dbReference>
<dbReference type="STRING" id="1565605.PG1C_02985"/>
<dbReference type="EMBL" id="CP010554">
    <property type="protein sequence ID" value="AJP47708.1"/>
    <property type="molecule type" value="Genomic_DNA"/>
</dbReference>